<sequence length="312" mass="34420">MAEARTAGLSRRRTRAQDLVTPCYGVRATAAIPDSLLKRVHALTAVTGAVVSHLSAAALWGFPLPRAVENLAVIHLTSRPGRRAVRHKNVVGHQRTLEPEEIVSGARASCTSPLRTWFDLAGILSLDELIIAGDFLLRRRNPLTTLDRLDAFLAGKQGRPGYRRAMRARSLIRASTDSPKETELRLLLIRHGLPEPGINVPMFDESGGWIQDPDLSYEQEKVAIQFDGGHHATPAQRRSDIFRDENARDAGWRVVVLTQWHLTPFAPGMEPAAVTRVRAALTERGWTPASVPKPGRRRRARPTPPPSATNGR</sequence>
<dbReference type="Proteomes" id="UP000276055">
    <property type="component" value="Unassembled WGS sequence"/>
</dbReference>
<evidence type="ECO:0000313" key="3">
    <source>
        <dbReference type="Proteomes" id="UP000276055"/>
    </source>
</evidence>
<name>A0A495EUZ2_9MICC</name>
<dbReference type="EMBL" id="RBIR01000002">
    <property type="protein sequence ID" value="RKR20825.1"/>
    <property type="molecule type" value="Genomic_DNA"/>
</dbReference>
<evidence type="ECO:0000256" key="1">
    <source>
        <dbReference type="SAM" id="MobiDB-lite"/>
    </source>
</evidence>
<dbReference type="AlphaFoldDB" id="A0A495EUZ2"/>
<comment type="caution">
    <text evidence="2">The sequence shown here is derived from an EMBL/GenBank/DDBJ whole genome shotgun (WGS) entry which is preliminary data.</text>
</comment>
<reference evidence="2 3" key="1">
    <citation type="submission" date="2018-10" db="EMBL/GenBank/DDBJ databases">
        <title>Genomic Encyclopedia of Type Strains, Phase IV (KMG-IV): sequencing the most valuable type-strain genomes for metagenomic binning, comparative biology and taxonomic classification.</title>
        <authorList>
            <person name="Goeker M."/>
        </authorList>
    </citation>
    <scope>NUCLEOTIDE SEQUENCE [LARGE SCALE GENOMIC DNA]</scope>
    <source>
        <strain evidence="2 3">DSM 25586</strain>
    </source>
</reference>
<dbReference type="SUPFAM" id="SSF52980">
    <property type="entry name" value="Restriction endonuclease-like"/>
    <property type="match status" value="1"/>
</dbReference>
<dbReference type="InterPro" id="IPR011335">
    <property type="entry name" value="Restrct_endonuc-II-like"/>
</dbReference>
<dbReference type="Gene3D" id="3.40.960.10">
    <property type="entry name" value="VSR Endonuclease"/>
    <property type="match status" value="1"/>
</dbReference>
<organism evidence="2 3">
    <name type="scientific">Arthrobacter oryzae</name>
    <dbReference type="NCBI Taxonomy" id="409290"/>
    <lineage>
        <taxon>Bacteria</taxon>
        <taxon>Bacillati</taxon>
        <taxon>Actinomycetota</taxon>
        <taxon>Actinomycetes</taxon>
        <taxon>Micrococcales</taxon>
        <taxon>Micrococcaceae</taxon>
        <taxon>Arthrobacter</taxon>
    </lineage>
</organism>
<protein>
    <recommendedName>
        <fullName evidence="4">DUF559 domain-containing protein</fullName>
    </recommendedName>
</protein>
<accession>A0A495EUZ2</accession>
<feature type="region of interest" description="Disordered" evidence="1">
    <location>
        <begin position="285"/>
        <end position="312"/>
    </location>
</feature>
<evidence type="ECO:0008006" key="4">
    <source>
        <dbReference type="Google" id="ProtNLM"/>
    </source>
</evidence>
<gene>
    <name evidence="2" type="ORF">C8D78_1467</name>
</gene>
<feature type="compositionally biased region" description="Pro residues" evidence="1">
    <location>
        <begin position="302"/>
        <end position="312"/>
    </location>
</feature>
<evidence type="ECO:0000313" key="2">
    <source>
        <dbReference type="EMBL" id="RKR20825.1"/>
    </source>
</evidence>
<proteinExistence type="predicted"/>